<evidence type="ECO:0000313" key="11">
    <source>
        <dbReference type="EMBL" id="RTI12839.1"/>
    </source>
</evidence>
<gene>
    <name evidence="11" type="ORF">CSW30_00575</name>
</gene>
<evidence type="ECO:0000256" key="1">
    <source>
        <dbReference type="ARBA" id="ARBA00001946"/>
    </source>
</evidence>
<dbReference type="InterPro" id="IPR002934">
    <property type="entry name" value="Polymerase_NTP_transf_dom"/>
</dbReference>
<evidence type="ECO:0000256" key="8">
    <source>
        <dbReference type="ARBA" id="ARBA00022842"/>
    </source>
</evidence>
<dbReference type="PANTHER" id="PTHR33571:SF14">
    <property type="entry name" value="PROTEIN ADENYLYLTRANSFERASE MJ0435-RELATED"/>
    <property type="match status" value="1"/>
</dbReference>
<dbReference type="CDD" id="cd05403">
    <property type="entry name" value="NT_KNTase_like"/>
    <property type="match status" value="1"/>
</dbReference>
<dbReference type="RefSeq" id="WP_028494545.1">
    <property type="nucleotide sequence ID" value="NZ_PEMG01000011.1"/>
</dbReference>
<dbReference type="InterPro" id="IPR052038">
    <property type="entry name" value="Type-VII_TA_antitoxin"/>
</dbReference>
<reference evidence="11 12" key="1">
    <citation type="journal article" date="2019" name="Extremophiles">
        <title>Biogeography of thermophiles and predominance of Thermus scotoductus in domestic water heaters.</title>
        <authorList>
            <person name="Wilpiszeski R.L."/>
            <person name="Zhang Z."/>
            <person name="House C.H."/>
        </authorList>
    </citation>
    <scope>NUCLEOTIDE SEQUENCE [LARGE SCALE GENOMIC DNA]</scope>
    <source>
        <strain evidence="11 12">17_S17</strain>
    </source>
</reference>
<dbReference type="EMBL" id="PEMG01000011">
    <property type="protein sequence ID" value="RTI12839.1"/>
    <property type="molecule type" value="Genomic_DNA"/>
</dbReference>
<dbReference type="Proteomes" id="UP000287173">
    <property type="component" value="Unassembled WGS sequence"/>
</dbReference>
<dbReference type="Gene3D" id="3.30.460.10">
    <property type="entry name" value="Beta Polymerase, domain 2"/>
    <property type="match status" value="1"/>
</dbReference>
<protein>
    <submittedName>
        <fullName evidence="11">Nucleotidyltransferase</fullName>
    </submittedName>
</protein>
<dbReference type="SUPFAM" id="SSF81301">
    <property type="entry name" value="Nucleotidyltransferase"/>
    <property type="match status" value="1"/>
</dbReference>
<dbReference type="GO" id="GO:0005524">
    <property type="term" value="F:ATP binding"/>
    <property type="evidence" value="ECO:0007669"/>
    <property type="project" value="UniProtKB-KW"/>
</dbReference>
<evidence type="ECO:0000256" key="7">
    <source>
        <dbReference type="ARBA" id="ARBA00022840"/>
    </source>
</evidence>
<dbReference type="GO" id="GO:0016779">
    <property type="term" value="F:nucleotidyltransferase activity"/>
    <property type="evidence" value="ECO:0007669"/>
    <property type="project" value="UniProtKB-KW"/>
</dbReference>
<accession>A0A430UV54</accession>
<name>A0A430UV54_THESC</name>
<evidence type="ECO:0000256" key="9">
    <source>
        <dbReference type="ARBA" id="ARBA00038276"/>
    </source>
</evidence>
<keyword evidence="7" id="KW-0067">ATP-binding</keyword>
<keyword evidence="5" id="KW-0479">Metal-binding</keyword>
<comment type="similarity">
    <text evidence="9">Belongs to the MntA antitoxin family.</text>
</comment>
<keyword evidence="8" id="KW-0460">Magnesium</keyword>
<evidence type="ECO:0000259" key="10">
    <source>
        <dbReference type="Pfam" id="PF01909"/>
    </source>
</evidence>
<keyword evidence="2" id="KW-1277">Toxin-antitoxin system</keyword>
<evidence type="ECO:0000256" key="4">
    <source>
        <dbReference type="ARBA" id="ARBA00022695"/>
    </source>
</evidence>
<organism evidence="11 12">
    <name type="scientific">Thermus scotoductus</name>
    <dbReference type="NCBI Taxonomy" id="37636"/>
    <lineage>
        <taxon>Bacteria</taxon>
        <taxon>Thermotogati</taxon>
        <taxon>Deinococcota</taxon>
        <taxon>Deinococci</taxon>
        <taxon>Thermales</taxon>
        <taxon>Thermaceae</taxon>
        <taxon>Thermus</taxon>
    </lineage>
</organism>
<comment type="caution">
    <text evidence="11">The sequence shown here is derived from an EMBL/GenBank/DDBJ whole genome shotgun (WGS) entry which is preliminary data.</text>
</comment>
<dbReference type="InterPro" id="IPR043519">
    <property type="entry name" value="NT_sf"/>
</dbReference>
<dbReference type="AlphaFoldDB" id="A0A430UV54"/>
<proteinExistence type="inferred from homology"/>
<evidence type="ECO:0000256" key="5">
    <source>
        <dbReference type="ARBA" id="ARBA00022723"/>
    </source>
</evidence>
<evidence type="ECO:0000256" key="3">
    <source>
        <dbReference type="ARBA" id="ARBA00022679"/>
    </source>
</evidence>
<dbReference type="Pfam" id="PF01909">
    <property type="entry name" value="NTP_transf_2"/>
    <property type="match status" value="1"/>
</dbReference>
<evidence type="ECO:0000256" key="6">
    <source>
        <dbReference type="ARBA" id="ARBA00022741"/>
    </source>
</evidence>
<evidence type="ECO:0000256" key="2">
    <source>
        <dbReference type="ARBA" id="ARBA00022649"/>
    </source>
</evidence>
<dbReference type="PANTHER" id="PTHR33571">
    <property type="entry name" value="SSL8005 PROTEIN"/>
    <property type="match status" value="1"/>
</dbReference>
<dbReference type="GO" id="GO:0046872">
    <property type="term" value="F:metal ion binding"/>
    <property type="evidence" value="ECO:0007669"/>
    <property type="project" value="UniProtKB-KW"/>
</dbReference>
<feature type="domain" description="Polymerase nucleotidyl transferase" evidence="10">
    <location>
        <begin position="11"/>
        <end position="95"/>
    </location>
</feature>
<sequence length="97" mass="10903">MSLSEILTLLEAHREELHRRFGVKGIAVFGSYARGEERPGSDLDLLVELERPLGWELVDLKAYLEEMLGIPVDLLTTGALRQNPLLREAVEGDLVYV</sequence>
<comment type="cofactor">
    <cofactor evidence="1">
        <name>Mg(2+)</name>
        <dbReference type="ChEBI" id="CHEBI:18420"/>
    </cofactor>
</comment>
<keyword evidence="4" id="KW-0548">Nucleotidyltransferase</keyword>
<evidence type="ECO:0000313" key="12">
    <source>
        <dbReference type="Proteomes" id="UP000287173"/>
    </source>
</evidence>
<keyword evidence="3 11" id="KW-0808">Transferase</keyword>
<keyword evidence="6" id="KW-0547">Nucleotide-binding</keyword>